<proteinExistence type="predicted"/>
<organism evidence="2 3">
    <name type="scientific">Saccharibacter floricola DSM 15669</name>
    <dbReference type="NCBI Taxonomy" id="1123227"/>
    <lineage>
        <taxon>Bacteria</taxon>
        <taxon>Pseudomonadati</taxon>
        <taxon>Pseudomonadota</taxon>
        <taxon>Alphaproteobacteria</taxon>
        <taxon>Acetobacterales</taxon>
        <taxon>Acetobacteraceae</taxon>
        <taxon>Saccharibacter</taxon>
    </lineage>
</organism>
<protein>
    <submittedName>
        <fullName evidence="2">Uncharacterized protein</fullName>
    </submittedName>
</protein>
<reference evidence="2" key="1">
    <citation type="submission" date="2013-04" db="EMBL/GenBank/DDBJ databases">
        <title>The genome sequencing project of 58 acetic acid bacteria.</title>
        <authorList>
            <person name="Okamoto-Kainuma A."/>
            <person name="Ishikawa M."/>
            <person name="Umino S."/>
            <person name="Koizumi Y."/>
            <person name="Shiwa Y."/>
            <person name="Yoshikawa H."/>
            <person name="Matsutani M."/>
            <person name="Matsushita K."/>
        </authorList>
    </citation>
    <scope>NUCLEOTIDE SEQUENCE</scope>
    <source>
        <strain evidence="2">DSM 15669</strain>
    </source>
</reference>
<evidence type="ECO:0000256" key="1">
    <source>
        <dbReference type="SAM" id="SignalP"/>
    </source>
</evidence>
<feature type="chain" id="PRO_5047006298" evidence="1">
    <location>
        <begin position="22"/>
        <end position="355"/>
    </location>
</feature>
<accession>A0ABQ0P148</accession>
<comment type="caution">
    <text evidence="2">The sequence shown here is derived from an EMBL/GenBank/DDBJ whole genome shotgun (WGS) entry which is preliminary data.</text>
</comment>
<feature type="signal peptide" evidence="1">
    <location>
        <begin position="1"/>
        <end position="21"/>
    </location>
</feature>
<gene>
    <name evidence="2" type="ORF">AA15669_1922</name>
</gene>
<dbReference type="Proteomes" id="UP001062901">
    <property type="component" value="Unassembled WGS sequence"/>
</dbReference>
<evidence type="ECO:0000313" key="3">
    <source>
        <dbReference type="Proteomes" id="UP001062901"/>
    </source>
</evidence>
<dbReference type="RefSeq" id="WP_018981099.1">
    <property type="nucleotide sequence ID" value="NZ_BAQD01000142.1"/>
</dbReference>
<sequence>MRSLILLALSVASLTFHKAHATALPTLCTSDEIVVINGETPRGFASLCAGLNNVWHYRFGEPGHITYIFPRDNKPADTYFHMEISQYGHNLGGTAYAFVDRTTAVFIFDGLATHWGRKRNILNKVSGVTITRLDHTYPSQDMPFIRSSPGGMKSWQQSPELMLSNFPDLSSHPNSFHLPSPIGFYVSTDEGIPPIYRAFSQLSHFSIPLDLRPPEDRLQPSLCSPTEKIIVSGETPKGYASLCADVTSWHYRFGKPNSISYIFPHNNSPAHENFSYNSLGSSEDPKEGYIYHFNDKHVSVSIFSMTHAWWENRFYRDHNASDIPSYDISDRMEGTVGGVITGKGRDKPRHTSISL</sequence>
<keyword evidence="1" id="KW-0732">Signal</keyword>
<name>A0ABQ0P148_9PROT</name>
<keyword evidence="3" id="KW-1185">Reference proteome</keyword>
<dbReference type="EMBL" id="BAQD01000142">
    <property type="protein sequence ID" value="GBQ08822.1"/>
    <property type="molecule type" value="Genomic_DNA"/>
</dbReference>
<evidence type="ECO:0000313" key="2">
    <source>
        <dbReference type="EMBL" id="GBQ08822.1"/>
    </source>
</evidence>